<feature type="compositionally biased region" description="Polar residues" evidence="1">
    <location>
        <begin position="1"/>
        <end position="15"/>
    </location>
</feature>
<dbReference type="AlphaFoldDB" id="A0A9E6RD52"/>
<evidence type="ECO:0000256" key="1">
    <source>
        <dbReference type="SAM" id="MobiDB-lite"/>
    </source>
</evidence>
<accession>A0A9E6RD52</accession>
<feature type="region of interest" description="Disordered" evidence="1">
    <location>
        <begin position="1"/>
        <end position="75"/>
    </location>
</feature>
<gene>
    <name evidence="2" type="ORF">K6K41_05825</name>
</gene>
<dbReference type="EMBL" id="CP081869">
    <property type="protein sequence ID" value="QZO01093.1"/>
    <property type="molecule type" value="Genomic_DNA"/>
</dbReference>
<feature type="compositionally biased region" description="Basic residues" evidence="1">
    <location>
        <begin position="64"/>
        <end position="75"/>
    </location>
</feature>
<dbReference type="KEGG" id="cmet:K6K41_05825"/>
<feature type="compositionally biased region" description="Basic and acidic residues" evidence="1">
    <location>
        <begin position="18"/>
        <end position="63"/>
    </location>
</feature>
<reference evidence="2" key="1">
    <citation type="submission" date="2021-08" db="EMBL/GenBank/DDBJ databases">
        <authorList>
            <person name="Zhang H."/>
            <person name="Xu M."/>
            <person name="Yu Z."/>
            <person name="Yang L."/>
            <person name="Cai Y."/>
        </authorList>
    </citation>
    <scope>NUCLEOTIDE SEQUENCE</scope>
    <source>
        <strain evidence="2">CHL1</strain>
    </source>
</reference>
<keyword evidence="3" id="KW-1185">Reference proteome</keyword>
<proteinExistence type="predicted"/>
<sequence length="75" mass="8313">MSTTFKSNNDNTLATGRSEPDKAKLVPFEDRKDAGPNNSEKSKSDEPRDAGDIAEKKQGSGERTKRRSGLFRLRS</sequence>
<evidence type="ECO:0000313" key="2">
    <source>
        <dbReference type="EMBL" id="QZO01093.1"/>
    </source>
</evidence>
<name>A0A9E6RD52_9HYPH</name>
<organism evidence="2 3">
    <name type="scientific">Chenggangzhangella methanolivorans</name>
    <dbReference type="NCBI Taxonomy" id="1437009"/>
    <lineage>
        <taxon>Bacteria</taxon>
        <taxon>Pseudomonadati</taxon>
        <taxon>Pseudomonadota</taxon>
        <taxon>Alphaproteobacteria</taxon>
        <taxon>Hyphomicrobiales</taxon>
        <taxon>Methylopilaceae</taxon>
        <taxon>Chenggangzhangella</taxon>
    </lineage>
</organism>
<protein>
    <submittedName>
        <fullName evidence="2">Uncharacterized protein</fullName>
    </submittedName>
</protein>
<dbReference type="Proteomes" id="UP000825701">
    <property type="component" value="Chromosome"/>
</dbReference>
<dbReference type="RefSeq" id="WP_261404319.1">
    <property type="nucleotide sequence ID" value="NZ_CP081869.1"/>
</dbReference>
<evidence type="ECO:0000313" key="3">
    <source>
        <dbReference type="Proteomes" id="UP000825701"/>
    </source>
</evidence>